<name>M6V2Q7_9LEPT</name>
<gene>
    <name evidence="2" type="ORF">LEP1GSC187_0533</name>
</gene>
<dbReference type="Pfam" id="PF14301">
    <property type="entry name" value="DUF4376"/>
    <property type="match status" value="1"/>
</dbReference>
<dbReference type="Proteomes" id="UP000012160">
    <property type="component" value="Unassembled WGS sequence"/>
</dbReference>
<dbReference type="AlphaFoldDB" id="M6V2Q7"/>
<protein>
    <recommendedName>
        <fullName evidence="1">DUF4376 domain-containing protein</fullName>
    </recommendedName>
</protein>
<evidence type="ECO:0000259" key="1">
    <source>
        <dbReference type="Pfam" id="PF14301"/>
    </source>
</evidence>
<comment type="caution">
    <text evidence="2">The sequence shown here is derived from an EMBL/GenBank/DDBJ whole genome shotgun (WGS) entry which is preliminary data.</text>
</comment>
<sequence>MIFLNLQTGEVIEESSEDTVIHGWRQMAQADPNLGVLEQWPIPKTKLLEGKLVAKPEDEWEIPFDISAEESRNRLLQKLKILFSEKCNDGISFEGEIFQTDEMSLNRIGLAIQDWGRGIETPYWIRRDNTRHQITSLEQLNNLATAIGIRWRVLFDIFSRVKSKITILDENELTTFDLLAEWINTEQAVGR</sequence>
<evidence type="ECO:0000313" key="3">
    <source>
        <dbReference type="Proteomes" id="UP000012160"/>
    </source>
</evidence>
<evidence type="ECO:0000313" key="2">
    <source>
        <dbReference type="EMBL" id="EMO43813.1"/>
    </source>
</evidence>
<organism evidence="2 3">
    <name type="scientific">Leptospira santarosai str. ZUN179</name>
    <dbReference type="NCBI Taxonomy" id="1049985"/>
    <lineage>
        <taxon>Bacteria</taxon>
        <taxon>Pseudomonadati</taxon>
        <taxon>Spirochaetota</taxon>
        <taxon>Spirochaetia</taxon>
        <taxon>Leptospirales</taxon>
        <taxon>Leptospiraceae</taxon>
        <taxon>Leptospira</taxon>
    </lineage>
</organism>
<reference evidence="2 3" key="1">
    <citation type="submission" date="2013-01" db="EMBL/GenBank/DDBJ databases">
        <authorList>
            <person name="Harkins D.M."/>
            <person name="Durkin A.S."/>
            <person name="Brinkac L.M."/>
            <person name="Haft D.H."/>
            <person name="Selengut J.D."/>
            <person name="Sanka R."/>
            <person name="DePew J."/>
            <person name="Purushe J."/>
            <person name="Matthias M.A."/>
            <person name="Vinetz J.M."/>
            <person name="Sutton G.G."/>
            <person name="Nierman W.C."/>
            <person name="Fouts D.E."/>
        </authorList>
    </citation>
    <scope>NUCLEOTIDE SEQUENCE [LARGE SCALE GENOMIC DNA]</scope>
    <source>
        <strain evidence="2 3">ZUN179</strain>
    </source>
</reference>
<dbReference type="EMBL" id="AHOQ02000048">
    <property type="protein sequence ID" value="EMO43813.1"/>
    <property type="molecule type" value="Genomic_DNA"/>
</dbReference>
<dbReference type="InterPro" id="IPR025484">
    <property type="entry name" value="DUF4376"/>
</dbReference>
<feature type="domain" description="DUF4376" evidence="1">
    <location>
        <begin position="72"/>
        <end position="167"/>
    </location>
</feature>
<accession>M6V2Q7</accession>
<proteinExistence type="predicted"/>